<dbReference type="Gene3D" id="1.10.10.2590">
    <property type="entry name" value="BEN domain"/>
    <property type="match status" value="1"/>
</dbReference>
<dbReference type="KEGG" id="mde:101898619"/>
<evidence type="ECO:0000256" key="7">
    <source>
        <dbReference type="SAM" id="MobiDB-lite"/>
    </source>
</evidence>
<dbReference type="Pfam" id="PF10523">
    <property type="entry name" value="BEN"/>
    <property type="match status" value="1"/>
</dbReference>
<dbReference type="AlphaFoldDB" id="A0A1I8M805"/>
<dbReference type="PANTHER" id="PTHR35346:SF1">
    <property type="entry name" value="BEN DOMAIN-CONTAINING PROTEIN 6"/>
    <property type="match status" value="1"/>
</dbReference>
<dbReference type="VEuPathDB" id="VectorBase:MDOA002186"/>
<dbReference type="STRING" id="7370.A0A1I8M805"/>
<dbReference type="GO" id="GO:0045746">
    <property type="term" value="P:negative regulation of Notch signaling pathway"/>
    <property type="evidence" value="ECO:0007669"/>
    <property type="project" value="InterPro"/>
</dbReference>
<dbReference type="GO" id="GO:0005634">
    <property type="term" value="C:nucleus"/>
    <property type="evidence" value="ECO:0007669"/>
    <property type="project" value="UniProtKB-SubCell"/>
</dbReference>
<keyword evidence="4" id="KW-0804">Transcription</keyword>
<evidence type="ECO:0000256" key="1">
    <source>
        <dbReference type="ARBA" id="ARBA00004123"/>
    </source>
</evidence>
<protein>
    <submittedName>
        <fullName evidence="11">Early boundary activity protein 1</fullName>
    </submittedName>
</protein>
<evidence type="ECO:0000313" key="9">
    <source>
        <dbReference type="EnsemblMetazoa" id="MDOA002186-PA"/>
    </source>
</evidence>
<comment type="subcellular location">
    <subcellularLocation>
        <location evidence="1">Nucleus</location>
    </subcellularLocation>
</comment>
<dbReference type="PROSITE" id="PS51457">
    <property type="entry name" value="BEN"/>
    <property type="match status" value="1"/>
</dbReference>
<dbReference type="GO" id="GO:0003677">
    <property type="term" value="F:DNA binding"/>
    <property type="evidence" value="ECO:0007669"/>
    <property type="project" value="InterPro"/>
</dbReference>
<evidence type="ECO:0000259" key="8">
    <source>
        <dbReference type="PROSITE" id="PS51457"/>
    </source>
</evidence>
<dbReference type="VEuPathDB" id="VectorBase:MDOMA2_017331"/>
<evidence type="ECO:0000313" key="10">
    <source>
        <dbReference type="Proteomes" id="UP001652621"/>
    </source>
</evidence>
<feature type="domain" description="BEN" evidence="8">
    <location>
        <begin position="205"/>
        <end position="303"/>
    </location>
</feature>
<reference evidence="9" key="1">
    <citation type="submission" date="2020-05" db="UniProtKB">
        <authorList>
            <consortium name="EnsemblMetazoa"/>
        </authorList>
    </citation>
    <scope>IDENTIFICATION</scope>
    <source>
        <strain evidence="9">Aabys</strain>
    </source>
</reference>
<evidence type="ECO:0000256" key="3">
    <source>
        <dbReference type="ARBA" id="ARBA00023015"/>
    </source>
</evidence>
<dbReference type="GO" id="GO:0003714">
    <property type="term" value="F:transcription corepressor activity"/>
    <property type="evidence" value="ECO:0007669"/>
    <property type="project" value="InterPro"/>
</dbReference>
<feature type="region of interest" description="Disordered" evidence="7">
    <location>
        <begin position="18"/>
        <end position="61"/>
    </location>
</feature>
<dbReference type="EnsemblMetazoa" id="MDOA002186-RA">
    <property type="protein sequence ID" value="MDOA002186-PA"/>
    <property type="gene ID" value="MDOA002186"/>
</dbReference>
<gene>
    <name evidence="9" type="primary">101898619</name>
    <name evidence="11" type="synonym">LOC101898619</name>
</gene>
<organism evidence="9">
    <name type="scientific">Musca domestica</name>
    <name type="common">House fly</name>
    <dbReference type="NCBI Taxonomy" id="7370"/>
    <lineage>
        <taxon>Eukaryota</taxon>
        <taxon>Metazoa</taxon>
        <taxon>Ecdysozoa</taxon>
        <taxon>Arthropoda</taxon>
        <taxon>Hexapoda</taxon>
        <taxon>Insecta</taxon>
        <taxon>Pterygota</taxon>
        <taxon>Neoptera</taxon>
        <taxon>Endopterygota</taxon>
        <taxon>Diptera</taxon>
        <taxon>Brachycera</taxon>
        <taxon>Muscomorpha</taxon>
        <taxon>Muscoidea</taxon>
        <taxon>Muscidae</taxon>
        <taxon>Musca</taxon>
    </lineage>
</organism>
<keyword evidence="5" id="KW-0539">Nucleus</keyword>
<keyword evidence="10" id="KW-1185">Reference proteome</keyword>
<evidence type="ECO:0000256" key="2">
    <source>
        <dbReference type="ARBA" id="ARBA00022491"/>
    </source>
</evidence>
<dbReference type="eggNOG" id="ENOG502TBXG">
    <property type="taxonomic scope" value="Eukaryota"/>
</dbReference>
<keyword evidence="3" id="KW-0805">Transcription regulation</keyword>
<dbReference type="PANTHER" id="PTHR35346">
    <property type="entry name" value="BEN DOMAIN-CONTAINING PROTEIN 6"/>
    <property type="match status" value="1"/>
</dbReference>
<evidence type="ECO:0000313" key="11">
    <source>
        <dbReference type="RefSeq" id="XP_005187671.1"/>
    </source>
</evidence>
<dbReference type="OrthoDB" id="8186171at2759"/>
<reference evidence="11" key="2">
    <citation type="submission" date="2025-04" db="UniProtKB">
        <authorList>
            <consortium name="RefSeq"/>
        </authorList>
    </citation>
    <scope>IDENTIFICATION</scope>
    <source>
        <strain evidence="11">Aabys</strain>
    </source>
</reference>
<evidence type="ECO:0000256" key="4">
    <source>
        <dbReference type="ARBA" id="ARBA00023163"/>
    </source>
</evidence>
<keyword evidence="6" id="KW-0175">Coiled coil</keyword>
<dbReference type="SMART" id="SM01025">
    <property type="entry name" value="BEN"/>
    <property type="match status" value="1"/>
</dbReference>
<accession>A0A1I8M805</accession>
<dbReference type="InterPro" id="IPR018379">
    <property type="entry name" value="BEN_domain"/>
</dbReference>
<dbReference type="InterPro" id="IPR037496">
    <property type="entry name" value="BEND6-like"/>
</dbReference>
<proteinExistence type="predicted"/>
<dbReference type="GO" id="GO:0045666">
    <property type="term" value="P:positive regulation of neuron differentiation"/>
    <property type="evidence" value="ECO:0007669"/>
    <property type="project" value="InterPro"/>
</dbReference>
<name>A0A1I8M805_MUSDO</name>
<evidence type="ECO:0000256" key="6">
    <source>
        <dbReference type="SAM" id="Coils"/>
    </source>
</evidence>
<feature type="coiled-coil region" evidence="6">
    <location>
        <begin position="90"/>
        <end position="131"/>
    </location>
</feature>
<dbReference type="Proteomes" id="UP001652621">
    <property type="component" value="Unplaced"/>
</dbReference>
<evidence type="ECO:0000256" key="5">
    <source>
        <dbReference type="ARBA" id="ARBA00023242"/>
    </source>
</evidence>
<sequence length="330" mass="37678">MAEVMHHQVNIRKRRILEAFREETANSSPPPPPPQPEENKELVGLDLTTPKEPATPPQPEVMPKLVSTDKDEAKLIDMKLKVLETWELSKRRAIEKLVKDVEELQALEEKIEKLEDLLDEKNIEINEDDFEAFYQKQMETYPMMEPLVALEELQPQTPKREEQQNKRVKISATSTPITRKPEKADNSEIVEKFIANEDGMVVIGPNGTTIAKSALSAINWSLSGAALTRKILMEVFDRETLAFHTLTGKPSPAFMDCDKPMKNQLDTQKVADIIHLVTQHTNLTAKEVRNAITTKCADENKMYRQREKKRLNAALKLQKQQPPQDQQLSN</sequence>
<dbReference type="RefSeq" id="XP_005187671.1">
    <property type="nucleotide sequence ID" value="XM_005187614.3"/>
</dbReference>
<feature type="region of interest" description="Disordered" evidence="7">
    <location>
        <begin position="156"/>
        <end position="183"/>
    </location>
</feature>
<keyword evidence="2" id="KW-0678">Repressor</keyword>